<keyword evidence="11" id="KW-0449">Lipoprotein</keyword>
<dbReference type="PANTHER" id="PTHR35869:SF1">
    <property type="entry name" value="OUTER-MEMBRANE LIPOPROTEIN CARRIER PROTEIN"/>
    <property type="match status" value="1"/>
</dbReference>
<dbReference type="RefSeq" id="WP_339614909.1">
    <property type="nucleotide sequence ID" value="NZ_AP031500.1"/>
</dbReference>
<reference evidence="12" key="1">
    <citation type="journal article" date="2019" name="Int. J. Syst. Evol. Microbiol.">
        <title>The Global Catalogue of Microorganisms (GCM) 10K type strain sequencing project: providing services to taxonomists for standard genome sequencing and annotation.</title>
        <authorList>
            <consortium name="The Broad Institute Genomics Platform"/>
            <consortium name="The Broad Institute Genome Sequencing Center for Infectious Disease"/>
            <person name="Wu L."/>
            <person name="Ma J."/>
        </authorList>
    </citation>
    <scope>NUCLEOTIDE SEQUENCE [LARGE SCALE GENOMIC DNA]</scope>
    <source>
        <strain evidence="12">KCTC 52141</strain>
    </source>
</reference>
<evidence type="ECO:0000256" key="9">
    <source>
        <dbReference type="ARBA" id="ARBA00023186"/>
    </source>
</evidence>
<comment type="caution">
    <text evidence="11">The sequence shown here is derived from an EMBL/GenBank/DDBJ whole genome shotgun (WGS) entry which is preliminary data.</text>
</comment>
<evidence type="ECO:0000256" key="4">
    <source>
        <dbReference type="ARBA" id="ARBA00014035"/>
    </source>
</evidence>
<keyword evidence="6 10" id="KW-0732">Signal</keyword>
<feature type="signal peptide" evidence="10">
    <location>
        <begin position="1"/>
        <end position="22"/>
    </location>
</feature>
<dbReference type="NCBIfam" id="TIGR00547">
    <property type="entry name" value="lolA"/>
    <property type="match status" value="1"/>
</dbReference>
<dbReference type="InterPro" id="IPR004564">
    <property type="entry name" value="OM_lipoprot_carrier_LolA-like"/>
</dbReference>
<name>A0ABV7HTC5_9GAMM</name>
<proteinExistence type="inferred from homology"/>
<keyword evidence="9 10" id="KW-0143">Chaperone</keyword>
<evidence type="ECO:0000256" key="10">
    <source>
        <dbReference type="HAMAP-Rule" id="MF_00240"/>
    </source>
</evidence>
<feature type="chain" id="PRO_5044912579" description="Outer-membrane lipoprotein carrier protein" evidence="10">
    <location>
        <begin position="23"/>
        <end position="211"/>
    </location>
</feature>
<evidence type="ECO:0000256" key="8">
    <source>
        <dbReference type="ARBA" id="ARBA00022927"/>
    </source>
</evidence>
<evidence type="ECO:0000256" key="1">
    <source>
        <dbReference type="ARBA" id="ARBA00004418"/>
    </source>
</evidence>
<keyword evidence="12" id="KW-1185">Reference proteome</keyword>
<keyword evidence="7 10" id="KW-0574">Periplasm</keyword>
<accession>A0ABV7HTC5</accession>
<evidence type="ECO:0000313" key="12">
    <source>
        <dbReference type="Proteomes" id="UP001595548"/>
    </source>
</evidence>
<dbReference type="HAMAP" id="MF_00240">
    <property type="entry name" value="LolA"/>
    <property type="match status" value="1"/>
</dbReference>
<evidence type="ECO:0000256" key="6">
    <source>
        <dbReference type="ARBA" id="ARBA00022729"/>
    </source>
</evidence>
<sequence precursor="true">MLKQLLAAASAVLMVLGTASYAQDGSSANALRDALAATTSLRGQFTQTLRDAEGEVIESSDGSFVLQRPGRFFWHTKTPFEQQLISDGDTIWLYDPDLMQVTVRPVNDNLKTTPAALLSESAEGLAEAFRITRSVGQDGHEVFGLAPINDDDSLFARLELEFDGPQLLRIVVHDSLRQTTEFALTDTERNKPVAAEQFTFDAPEGVDVLID</sequence>
<dbReference type="InterPro" id="IPR018323">
    <property type="entry name" value="OM_lipoprot_carrier_LolA_Pbac"/>
</dbReference>
<dbReference type="EMBL" id="JBHRTL010000006">
    <property type="protein sequence ID" value="MFC3154751.1"/>
    <property type="molecule type" value="Genomic_DNA"/>
</dbReference>
<comment type="subunit">
    <text evidence="3 10">Monomer.</text>
</comment>
<protein>
    <recommendedName>
        <fullName evidence="4 10">Outer-membrane lipoprotein carrier protein</fullName>
    </recommendedName>
</protein>
<gene>
    <name evidence="10 11" type="primary">lolA</name>
    <name evidence="11" type="ORF">ACFOEB_06000</name>
</gene>
<dbReference type="Gene3D" id="2.50.20.10">
    <property type="entry name" value="Lipoprotein localisation LolA/LolB/LppX"/>
    <property type="match status" value="1"/>
</dbReference>
<organism evidence="11 12">
    <name type="scientific">Gilvimarinus japonicus</name>
    <dbReference type="NCBI Taxonomy" id="1796469"/>
    <lineage>
        <taxon>Bacteria</taxon>
        <taxon>Pseudomonadati</taxon>
        <taxon>Pseudomonadota</taxon>
        <taxon>Gammaproteobacteria</taxon>
        <taxon>Cellvibrionales</taxon>
        <taxon>Cellvibrionaceae</taxon>
        <taxon>Gilvimarinus</taxon>
    </lineage>
</organism>
<evidence type="ECO:0000256" key="5">
    <source>
        <dbReference type="ARBA" id="ARBA00022448"/>
    </source>
</evidence>
<comment type="similarity">
    <text evidence="2 10">Belongs to the LolA family.</text>
</comment>
<dbReference type="Proteomes" id="UP001595548">
    <property type="component" value="Unassembled WGS sequence"/>
</dbReference>
<dbReference type="SUPFAM" id="SSF89392">
    <property type="entry name" value="Prokaryotic lipoproteins and lipoprotein localization factors"/>
    <property type="match status" value="1"/>
</dbReference>
<comment type="subcellular location">
    <subcellularLocation>
        <location evidence="1 10">Periplasm</location>
    </subcellularLocation>
</comment>
<comment type="function">
    <text evidence="10">Participates in the translocation of lipoproteins from the inner membrane to the outer membrane. Only forms a complex with a lipoprotein if the residue after the N-terminal Cys is not an aspartate (The Asp acts as a targeting signal to indicate that the lipoprotein should stay in the inner membrane).</text>
</comment>
<dbReference type="InterPro" id="IPR029046">
    <property type="entry name" value="LolA/LolB/LppX"/>
</dbReference>
<evidence type="ECO:0000256" key="2">
    <source>
        <dbReference type="ARBA" id="ARBA00007615"/>
    </source>
</evidence>
<evidence type="ECO:0000256" key="3">
    <source>
        <dbReference type="ARBA" id="ARBA00011245"/>
    </source>
</evidence>
<dbReference type="CDD" id="cd16325">
    <property type="entry name" value="LolA"/>
    <property type="match status" value="1"/>
</dbReference>
<dbReference type="Pfam" id="PF03548">
    <property type="entry name" value="LolA"/>
    <property type="match status" value="1"/>
</dbReference>
<keyword evidence="8 10" id="KW-0653">Protein transport</keyword>
<keyword evidence="5 10" id="KW-0813">Transport</keyword>
<evidence type="ECO:0000256" key="7">
    <source>
        <dbReference type="ARBA" id="ARBA00022764"/>
    </source>
</evidence>
<evidence type="ECO:0000313" key="11">
    <source>
        <dbReference type="EMBL" id="MFC3154751.1"/>
    </source>
</evidence>
<dbReference type="PANTHER" id="PTHR35869">
    <property type="entry name" value="OUTER-MEMBRANE LIPOPROTEIN CARRIER PROTEIN"/>
    <property type="match status" value="1"/>
</dbReference>